<dbReference type="KEGG" id="sre:PTSG_08093"/>
<keyword evidence="4" id="KW-1185">Reference proteome</keyword>
<feature type="domain" description="Dynamin N-terminal" evidence="2">
    <location>
        <begin position="127"/>
        <end position="339"/>
    </location>
</feature>
<dbReference type="GeneID" id="16071676"/>
<dbReference type="InterPro" id="IPR022812">
    <property type="entry name" value="Dynamin"/>
</dbReference>
<accession>F2UHZ3</accession>
<dbReference type="SUPFAM" id="SSF52540">
    <property type="entry name" value="P-loop containing nucleoside triphosphate hydrolases"/>
    <property type="match status" value="1"/>
</dbReference>
<evidence type="ECO:0000256" key="1">
    <source>
        <dbReference type="SAM" id="MobiDB-lite"/>
    </source>
</evidence>
<dbReference type="SUPFAM" id="SSF52047">
    <property type="entry name" value="RNI-like"/>
    <property type="match status" value="1"/>
</dbReference>
<dbReference type="EMBL" id="GL832975">
    <property type="protein sequence ID" value="EGD76742.1"/>
    <property type="molecule type" value="Genomic_DNA"/>
</dbReference>
<reference evidence="3" key="1">
    <citation type="submission" date="2009-08" db="EMBL/GenBank/DDBJ databases">
        <title>Annotation of Salpingoeca rosetta.</title>
        <authorList>
            <consortium name="The Broad Institute Genome Sequencing Platform"/>
            <person name="Russ C."/>
            <person name="Cuomo C."/>
            <person name="Burger G."/>
            <person name="Gray M.W."/>
            <person name="Holland P.W.H."/>
            <person name="King N."/>
            <person name="Lang F.B.F."/>
            <person name="Roger A.J."/>
            <person name="Ruiz-Trillo I."/>
            <person name="Young S.K."/>
            <person name="Zeng Q."/>
            <person name="Gargeya S."/>
            <person name="Alvarado L."/>
            <person name="Berlin A."/>
            <person name="Chapman S.B."/>
            <person name="Chen Z."/>
            <person name="Freedman E."/>
            <person name="Gellesch M."/>
            <person name="Goldberg J."/>
            <person name="Griggs A."/>
            <person name="Gujja S."/>
            <person name="Heilman E."/>
            <person name="Heiman D."/>
            <person name="Howarth C."/>
            <person name="Mehta T."/>
            <person name="Neiman D."/>
            <person name="Pearson M."/>
            <person name="Roberts A."/>
            <person name="Saif S."/>
            <person name="Shea T."/>
            <person name="Shenoy N."/>
            <person name="Sisk P."/>
            <person name="Stolte C."/>
            <person name="Sykes S."/>
            <person name="White J."/>
            <person name="Yandava C."/>
            <person name="Haas B."/>
            <person name="Nusbaum C."/>
            <person name="Birren B."/>
        </authorList>
    </citation>
    <scope>NUCLEOTIDE SEQUENCE [LARGE SCALE GENOMIC DNA]</scope>
    <source>
        <strain evidence="3">ATCC 50818</strain>
    </source>
</reference>
<dbReference type="RefSeq" id="XP_004991114.1">
    <property type="nucleotide sequence ID" value="XM_004991057.1"/>
</dbReference>
<sequence length="1092" mass="120860">MSLNSLDNLTFTPLNKDAQKVVIAADGRAYNRTTLEEYFAMFPDKARITSPLTGERMTDTIRDLTLAESLELQHQNVSFYHDDEEEGIFDADASVIASFNEVMPEAIRTLLAQDFGGLLSTDTVPHIVSIGPENIGKSLALQRLIGRPLFPVANELMTRMPTMVKLRHGPTRMPTVWVQYAQDDEAAGAVQGDKKAVRCRAFTGEHAGETAELLEDAVPVPWLAEAIKERMATLMAEEKDEQGRLLRVSLKYEIVVELHSPYYFNADILDLPGIIQAEGHNYAPRPEDTQDLAKRYVRRYRDNALFLLTSKVTTPANQNPAMQLLHEEHLDHVAIGVITHADQYPTDLLQYGDPNHFINAEYGWTPLAAGLGQDVRAITASVLHALSTSEQQEMARLQPPTQNRDRFHMGGIKALRRCVCDGLEHFFGHVIIGQLVQMLSMHYRKNSEAIAALGVPFEDPTTKAATPTTSGQGEASNGEASSDDEYDDDATLTTYAQYAQPCSVVQAAVRERTIRALTERKAELYAAMRDRVEQLIQPFHDLHDHLLQQCKTFAPSSPLPSAEMRRFAGNLMADVRHQVADLERELRNNNCFSALVRDFVRTTLTADASAVRLERFGAHIRAVADSAAAVVAERVDQGAAECVSAFMQEQLRKTSQLFSFCNKRLVYRLVPAASAADPAAAPTLGDLVEFDMAGALTFDFERDIVQSAVPETTGIDTTEDARVTPTPSALTRTPSGNDAAATTGGEDARVPITEQRRELLSARARMDRALAEVCVLRQQVYEKDVENDKARARRFDELEKLPTATDSVRRVADRLNDPECNISRITISVDPSDGSELLLGFAAHATSVGELTITGLLQDSTLRRIVQCINTAHELRHISFCEMAFGERQFKTLLETLAAHINLDTITFEACGLTDDNIPALVDLIESDWRCTVISLPGNNFSDDGWQVLQQAAHEHRQSEALARWLAYNTLHPTSENDVVSVFVTEEPAIKPFLSQDRTERGPTIEDLSTEGEDLAAEGDDGIPEFNGVKLERKEDLLRLAQGPDDFYEFTQHMPLPTTIHVANLLGADVAENAGRDDVTAAILNHLPSLYA</sequence>
<protein>
    <recommendedName>
        <fullName evidence="2">Dynamin N-terminal domain-containing protein</fullName>
    </recommendedName>
</protein>
<evidence type="ECO:0000259" key="2">
    <source>
        <dbReference type="Pfam" id="PF00350"/>
    </source>
</evidence>
<organism evidence="4">
    <name type="scientific">Salpingoeca rosetta (strain ATCC 50818 / BSB-021)</name>
    <dbReference type="NCBI Taxonomy" id="946362"/>
    <lineage>
        <taxon>Eukaryota</taxon>
        <taxon>Choanoflagellata</taxon>
        <taxon>Craspedida</taxon>
        <taxon>Salpingoecidae</taxon>
        <taxon>Salpingoeca</taxon>
    </lineage>
</organism>
<dbReference type="InParanoid" id="F2UHZ3"/>
<dbReference type="InterPro" id="IPR027417">
    <property type="entry name" value="P-loop_NTPase"/>
</dbReference>
<dbReference type="InterPro" id="IPR045063">
    <property type="entry name" value="Dynamin_N"/>
</dbReference>
<dbReference type="PRINTS" id="PR00195">
    <property type="entry name" value="DYNAMIN"/>
</dbReference>
<proteinExistence type="predicted"/>
<dbReference type="Proteomes" id="UP000007799">
    <property type="component" value="Unassembled WGS sequence"/>
</dbReference>
<feature type="compositionally biased region" description="Polar residues" evidence="1">
    <location>
        <begin position="463"/>
        <end position="480"/>
    </location>
</feature>
<dbReference type="Gene3D" id="3.80.10.10">
    <property type="entry name" value="Ribonuclease Inhibitor"/>
    <property type="match status" value="1"/>
</dbReference>
<dbReference type="STRING" id="946362.F2UHZ3"/>
<evidence type="ECO:0000313" key="4">
    <source>
        <dbReference type="Proteomes" id="UP000007799"/>
    </source>
</evidence>
<gene>
    <name evidence="3" type="ORF">PTSG_08093</name>
</gene>
<dbReference type="Pfam" id="PF00350">
    <property type="entry name" value="Dynamin_N"/>
    <property type="match status" value="1"/>
</dbReference>
<feature type="compositionally biased region" description="Polar residues" evidence="1">
    <location>
        <begin position="725"/>
        <end position="736"/>
    </location>
</feature>
<feature type="region of interest" description="Disordered" evidence="1">
    <location>
        <begin position="710"/>
        <end position="747"/>
    </location>
</feature>
<dbReference type="InterPro" id="IPR032675">
    <property type="entry name" value="LRR_dom_sf"/>
</dbReference>
<name>F2UHZ3_SALR5</name>
<dbReference type="AlphaFoldDB" id="F2UHZ3"/>
<feature type="region of interest" description="Disordered" evidence="1">
    <location>
        <begin position="461"/>
        <end position="487"/>
    </location>
</feature>
<dbReference type="Gene3D" id="3.40.50.300">
    <property type="entry name" value="P-loop containing nucleotide triphosphate hydrolases"/>
    <property type="match status" value="1"/>
</dbReference>
<evidence type="ECO:0000313" key="3">
    <source>
        <dbReference type="EMBL" id="EGD76742.1"/>
    </source>
</evidence>